<evidence type="ECO:0000313" key="1">
    <source>
        <dbReference type="EMBL" id="OGN15030.1"/>
    </source>
</evidence>
<organism evidence="1 2">
    <name type="scientific">Candidatus Yanofskybacteria bacterium RIFCSPHIGHO2_02_FULL_43_22</name>
    <dbReference type="NCBI Taxonomy" id="1802681"/>
    <lineage>
        <taxon>Bacteria</taxon>
        <taxon>Candidatus Yanofskyibacteriota</taxon>
    </lineage>
</organism>
<evidence type="ECO:0008006" key="3">
    <source>
        <dbReference type="Google" id="ProtNLM"/>
    </source>
</evidence>
<accession>A0A1F8FQK4</accession>
<dbReference type="EMBL" id="MGJV01000017">
    <property type="protein sequence ID" value="OGN15030.1"/>
    <property type="molecule type" value="Genomic_DNA"/>
</dbReference>
<dbReference type="PANTHER" id="PTHR42866">
    <property type="entry name" value="3-DEOXY-MANNO-OCTULOSONATE CYTIDYLYLTRANSFERASE"/>
    <property type="match status" value="1"/>
</dbReference>
<dbReference type="Pfam" id="PF02348">
    <property type="entry name" value="CTP_transf_3"/>
    <property type="match status" value="1"/>
</dbReference>
<dbReference type="Proteomes" id="UP000176581">
    <property type="component" value="Unassembled WGS sequence"/>
</dbReference>
<sequence length="260" mass="29391">MNAKNPKFGCLTTVRTGSSRLPGKCLLKIRGKRVIDHILERMKSCKNPNLVILATSDLPGDDVLVRIAEQHGVECFRGSAEDRLARMLGAAEKFGLDYIITFDADDLFCDPELVDSSIKQMLNNPCDVIKSPPGLICGAFTFCISTATLREACRIKDTDNTELYEVYILDNTRFKVNELAGADPILYNDSIRMTLDYPEDFEFFSKVFDELQIDTNTISLKRIVELLQNKPEIAKINLSRHKDYMAKREVMKKATRIKVA</sequence>
<dbReference type="AlphaFoldDB" id="A0A1F8FQK4"/>
<dbReference type="Gene3D" id="3.90.550.10">
    <property type="entry name" value="Spore Coat Polysaccharide Biosynthesis Protein SpsA, Chain A"/>
    <property type="match status" value="1"/>
</dbReference>
<dbReference type="InterPro" id="IPR029044">
    <property type="entry name" value="Nucleotide-diphossugar_trans"/>
</dbReference>
<protein>
    <recommendedName>
        <fullName evidence="3">Acylneuraminate cytidylyltransferase</fullName>
    </recommendedName>
</protein>
<dbReference type="PANTHER" id="PTHR42866:SF1">
    <property type="entry name" value="SPORE COAT POLYSACCHARIDE BIOSYNTHESIS PROTEIN SPSF"/>
    <property type="match status" value="1"/>
</dbReference>
<dbReference type="SUPFAM" id="SSF53448">
    <property type="entry name" value="Nucleotide-diphospho-sugar transferases"/>
    <property type="match status" value="1"/>
</dbReference>
<gene>
    <name evidence="1" type="ORF">A3J47_03375</name>
</gene>
<comment type="caution">
    <text evidence="1">The sequence shown here is derived from an EMBL/GenBank/DDBJ whole genome shotgun (WGS) entry which is preliminary data.</text>
</comment>
<dbReference type="InterPro" id="IPR003329">
    <property type="entry name" value="Cytidylyl_trans"/>
</dbReference>
<reference evidence="1 2" key="1">
    <citation type="journal article" date="2016" name="Nat. Commun.">
        <title>Thousands of microbial genomes shed light on interconnected biogeochemical processes in an aquifer system.</title>
        <authorList>
            <person name="Anantharaman K."/>
            <person name="Brown C.T."/>
            <person name="Hug L.A."/>
            <person name="Sharon I."/>
            <person name="Castelle C.J."/>
            <person name="Probst A.J."/>
            <person name="Thomas B.C."/>
            <person name="Singh A."/>
            <person name="Wilkins M.J."/>
            <person name="Karaoz U."/>
            <person name="Brodie E.L."/>
            <person name="Williams K.H."/>
            <person name="Hubbard S.S."/>
            <person name="Banfield J.F."/>
        </authorList>
    </citation>
    <scope>NUCLEOTIDE SEQUENCE [LARGE SCALE GENOMIC DNA]</scope>
</reference>
<dbReference type="GO" id="GO:0005829">
    <property type="term" value="C:cytosol"/>
    <property type="evidence" value="ECO:0007669"/>
    <property type="project" value="TreeGrafter"/>
</dbReference>
<evidence type="ECO:0000313" key="2">
    <source>
        <dbReference type="Proteomes" id="UP000176581"/>
    </source>
</evidence>
<name>A0A1F8FQK4_9BACT</name>
<proteinExistence type="predicted"/>